<dbReference type="PANTHER" id="PTHR21666:SF285">
    <property type="entry name" value="M23 FAMILY METALLOPEPTIDASE"/>
    <property type="match status" value="1"/>
</dbReference>
<dbReference type="AlphaFoldDB" id="A0A7U7GG15"/>
<dbReference type="EMBL" id="CBTK010000302">
    <property type="protein sequence ID" value="CDH47492.1"/>
    <property type="molecule type" value="Genomic_DNA"/>
</dbReference>
<dbReference type="PANTHER" id="PTHR21666">
    <property type="entry name" value="PEPTIDASE-RELATED"/>
    <property type="match status" value="1"/>
</dbReference>
<dbReference type="SUPFAM" id="SSF51261">
    <property type="entry name" value="Duplicated hybrid motif"/>
    <property type="match status" value="1"/>
</dbReference>
<gene>
    <name evidence="2" type="ORF">BN874_830045</name>
</gene>
<dbReference type="Proteomes" id="UP000019184">
    <property type="component" value="Unassembled WGS sequence"/>
</dbReference>
<keyword evidence="3" id="KW-1185">Reference proteome</keyword>
<dbReference type="FunFam" id="2.70.70.10:FF:000019">
    <property type="entry name" value="M23 family peptidase"/>
    <property type="match status" value="1"/>
</dbReference>
<proteinExistence type="predicted"/>
<reference evidence="2 3" key="1">
    <citation type="journal article" date="2014" name="ISME J.">
        <title>Candidatus Competibacter-lineage genomes retrieved from metagenomes reveal functional metabolic diversity.</title>
        <authorList>
            <person name="McIlroy S.J."/>
            <person name="Albertsen M."/>
            <person name="Andresen E.K."/>
            <person name="Saunders A.M."/>
            <person name="Kristiansen R."/>
            <person name="Stokholm-Bjerregaard M."/>
            <person name="Nielsen K.L."/>
            <person name="Nielsen P.H."/>
        </authorList>
    </citation>
    <scope>NUCLEOTIDE SEQUENCE [LARGE SCALE GENOMIC DNA]</scope>
    <source>
        <strain evidence="2 3">Run_B_J11</strain>
    </source>
</reference>
<dbReference type="InterPro" id="IPR016047">
    <property type="entry name" value="M23ase_b-sheet_dom"/>
</dbReference>
<dbReference type="InterPro" id="IPR011055">
    <property type="entry name" value="Dup_hybrid_motif"/>
</dbReference>
<evidence type="ECO:0000313" key="3">
    <source>
        <dbReference type="Proteomes" id="UP000019184"/>
    </source>
</evidence>
<comment type="caution">
    <text evidence="2">The sequence shown here is derived from an EMBL/GenBank/DDBJ whole genome shotgun (WGS) entry which is preliminary data.</text>
</comment>
<name>A0A7U7GG15_9GAMM</name>
<evidence type="ECO:0000313" key="2">
    <source>
        <dbReference type="EMBL" id="CDH47492.1"/>
    </source>
</evidence>
<dbReference type="Gene3D" id="2.70.70.10">
    <property type="entry name" value="Glucose Permease (Domain IIA)"/>
    <property type="match status" value="1"/>
</dbReference>
<dbReference type="Pfam" id="PF01551">
    <property type="entry name" value="Peptidase_M23"/>
    <property type="match status" value="1"/>
</dbReference>
<protein>
    <submittedName>
        <fullName evidence="2">Peptidase M23B</fullName>
    </submittedName>
</protein>
<organism evidence="2 3">
    <name type="scientific">Candidatus Contendobacter odensis Run_B_J11</name>
    <dbReference type="NCBI Taxonomy" id="1400861"/>
    <lineage>
        <taxon>Bacteria</taxon>
        <taxon>Pseudomonadati</taxon>
        <taxon>Pseudomonadota</taxon>
        <taxon>Gammaproteobacteria</taxon>
        <taxon>Candidatus Competibacteraceae</taxon>
        <taxon>Candidatus Contendibacter</taxon>
    </lineage>
</organism>
<feature type="domain" description="M23ase beta-sheet core" evidence="1">
    <location>
        <begin position="169"/>
        <end position="264"/>
    </location>
</feature>
<sequence>MWRWAKLIGLIGLLLWIGWVGAGELNWQGQMTQGGLIIGRVAPGTRLELDGQPLPVAPDGAFVFGFGRDAPLQARLSTLFPDGLRQDRMLAIAQRQYPIQRLDGLPPDKVTPPPLLLDRIRRENAWVDEARRRDIPQPYFLSGFAWPVAGRISGVYGSQRILNGEPRQPHYGVDIAAPVGTPVRAPADGIVTLAEPDLYYTGVTLIIDHGYRLSSTLMHLSRLHAKVGQQVRKGEVVAAVGASGRVTGPHLDWRMNWREARIDPALLVPPMP</sequence>
<evidence type="ECO:0000259" key="1">
    <source>
        <dbReference type="Pfam" id="PF01551"/>
    </source>
</evidence>
<dbReference type="CDD" id="cd12797">
    <property type="entry name" value="M23_peptidase"/>
    <property type="match status" value="1"/>
</dbReference>
<dbReference type="GO" id="GO:0004222">
    <property type="term" value="F:metalloendopeptidase activity"/>
    <property type="evidence" value="ECO:0007669"/>
    <property type="project" value="TreeGrafter"/>
</dbReference>
<dbReference type="InterPro" id="IPR050570">
    <property type="entry name" value="Cell_wall_metabolism_enzyme"/>
</dbReference>
<accession>A0A7U7GG15</accession>
<dbReference type="OrthoDB" id="9805070at2"/>